<dbReference type="AlphaFoldDB" id="A0A8J2JW80"/>
<reference evidence="1" key="1">
    <citation type="submission" date="2021-06" db="EMBL/GenBank/DDBJ databases">
        <authorList>
            <person name="Hodson N. C."/>
            <person name="Mongue J. A."/>
            <person name="Jaron S. K."/>
        </authorList>
    </citation>
    <scope>NUCLEOTIDE SEQUENCE</scope>
</reference>
<comment type="caution">
    <text evidence="1">The sequence shown here is derived from an EMBL/GenBank/DDBJ whole genome shotgun (WGS) entry which is preliminary data.</text>
</comment>
<gene>
    <name evidence="1" type="ORF">AFUS01_LOCUS16778</name>
</gene>
<evidence type="ECO:0000313" key="1">
    <source>
        <dbReference type="EMBL" id="CAG7727965.1"/>
    </source>
</evidence>
<feature type="non-terminal residue" evidence="1">
    <location>
        <position position="1"/>
    </location>
</feature>
<accession>A0A8J2JW80</accession>
<keyword evidence="2" id="KW-1185">Reference proteome</keyword>
<sequence>HGKRGNKRGYRQPTTKVGCDREEAIDVNDIAENKVSASKGKALKLSSDLVMDISQGSPVEHGRDALAGLDDDQPEWREDLCVICFEKCFIPDSPHESNSNGKIDTSNLLSLMDAATDDGPEVVTVCITCAVMVGKLQAFQDELTRIQSCFKSARAEIVSKILNCQSYSAKNFPLYNNTVHATLCSRK</sequence>
<organism evidence="1 2">
    <name type="scientific">Allacma fusca</name>
    <dbReference type="NCBI Taxonomy" id="39272"/>
    <lineage>
        <taxon>Eukaryota</taxon>
        <taxon>Metazoa</taxon>
        <taxon>Ecdysozoa</taxon>
        <taxon>Arthropoda</taxon>
        <taxon>Hexapoda</taxon>
        <taxon>Collembola</taxon>
        <taxon>Symphypleona</taxon>
        <taxon>Sminthuridae</taxon>
        <taxon>Allacma</taxon>
    </lineage>
</organism>
<dbReference type="Proteomes" id="UP000708208">
    <property type="component" value="Unassembled WGS sequence"/>
</dbReference>
<proteinExistence type="predicted"/>
<evidence type="ECO:0000313" key="2">
    <source>
        <dbReference type="Proteomes" id="UP000708208"/>
    </source>
</evidence>
<name>A0A8J2JW80_9HEXA</name>
<dbReference type="EMBL" id="CAJVCH010156307">
    <property type="protein sequence ID" value="CAG7727965.1"/>
    <property type="molecule type" value="Genomic_DNA"/>
</dbReference>
<protein>
    <submittedName>
        <fullName evidence="1">Uncharacterized protein</fullName>
    </submittedName>
</protein>